<dbReference type="GO" id="GO:0022857">
    <property type="term" value="F:transmembrane transporter activity"/>
    <property type="evidence" value="ECO:0007669"/>
    <property type="project" value="InterPro"/>
</dbReference>
<feature type="region of interest" description="Disordered" evidence="6">
    <location>
        <begin position="1"/>
        <end position="67"/>
    </location>
</feature>
<feature type="transmembrane region" description="Helical" evidence="7">
    <location>
        <begin position="503"/>
        <end position="527"/>
    </location>
</feature>
<dbReference type="Pfam" id="PF07690">
    <property type="entry name" value="MFS_1"/>
    <property type="match status" value="1"/>
</dbReference>
<feature type="transmembrane region" description="Helical" evidence="7">
    <location>
        <begin position="437"/>
        <end position="465"/>
    </location>
</feature>
<proteinExistence type="inferred from homology"/>
<feature type="transmembrane region" description="Helical" evidence="7">
    <location>
        <begin position="134"/>
        <end position="152"/>
    </location>
</feature>
<name>A0AA38XNN6_9EURO</name>
<comment type="similarity">
    <text evidence="2">Belongs to the major facilitator superfamily.</text>
</comment>
<dbReference type="GO" id="GO:0005886">
    <property type="term" value="C:plasma membrane"/>
    <property type="evidence" value="ECO:0007669"/>
    <property type="project" value="UniProtKB-SubCell"/>
</dbReference>
<gene>
    <name evidence="9" type="ORF">H2200_000385</name>
</gene>
<feature type="domain" description="Major facilitator superfamily (MFS) profile" evidence="8">
    <location>
        <begin position="96"/>
        <end position="531"/>
    </location>
</feature>
<keyword evidence="10" id="KW-1185">Reference proteome</keyword>
<evidence type="ECO:0000256" key="3">
    <source>
        <dbReference type="ARBA" id="ARBA00022692"/>
    </source>
</evidence>
<evidence type="ECO:0000256" key="4">
    <source>
        <dbReference type="ARBA" id="ARBA00022989"/>
    </source>
</evidence>
<dbReference type="EMBL" id="JAPDRK010000001">
    <property type="protein sequence ID" value="KAJ9616666.1"/>
    <property type="molecule type" value="Genomic_DNA"/>
</dbReference>
<accession>A0AA38XNN6</accession>
<dbReference type="InterPro" id="IPR011701">
    <property type="entry name" value="MFS"/>
</dbReference>
<evidence type="ECO:0000256" key="5">
    <source>
        <dbReference type="ARBA" id="ARBA00023136"/>
    </source>
</evidence>
<protein>
    <recommendedName>
        <fullName evidence="8">Major facilitator superfamily (MFS) profile domain-containing protein</fullName>
    </recommendedName>
</protein>
<reference evidence="9" key="1">
    <citation type="submission" date="2022-10" db="EMBL/GenBank/DDBJ databases">
        <title>Culturing micro-colonial fungi from biological soil crusts in the Mojave desert and describing Neophaeococcomyces mojavensis, and introducing the new genera and species Taxawa tesnikishii.</title>
        <authorList>
            <person name="Kurbessoian T."/>
            <person name="Stajich J.E."/>
        </authorList>
    </citation>
    <scope>NUCLEOTIDE SEQUENCE</scope>
    <source>
        <strain evidence="9">TK_41</strain>
    </source>
</reference>
<keyword evidence="4 7" id="KW-1133">Transmembrane helix</keyword>
<evidence type="ECO:0000256" key="1">
    <source>
        <dbReference type="ARBA" id="ARBA00004651"/>
    </source>
</evidence>
<dbReference type="Proteomes" id="UP001172673">
    <property type="component" value="Unassembled WGS sequence"/>
</dbReference>
<evidence type="ECO:0000313" key="9">
    <source>
        <dbReference type="EMBL" id="KAJ9616666.1"/>
    </source>
</evidence>
<dbReference type="SUPFAM" id="SSF103473">
    <property type="entry name" value="MFS general substrate transporter"/>
    <property type="match status" value="1"/>
</dbReference>
<evidence type="ECO:0000256" key="6">
    <source>
        <dbReference type="SAM" id="MobiDB-lite"/>
    </source>
</evidence>
<evidence type="ECO:0000313" key="10">
    <source>
        <dbReference type="Proteomes" id="UP001172673"/>
    </source>
</evidence>
<dbReference type="AlphaFoldDB" id="A0AA38XNN6"/>
<feature type="compositionally biased region" description="Basic and acidic residues" evidence="6">
    <location>
        <begin position="34"/>
        <end position="47"/>
    </location>
</feature>
<keyword evidence="3 7" id="KW-0812">Transmembrane</keyword>
<organism evidence="9 10">
    <name type="scientific">Cladophialophora chaetospira</name>
    <dbReference type="NCBI Taxonomy" id="386627"/>
    <lineage>
        <taxon>Eukaryota</taxon>
        <taxon>Fungi</taxon>
        <taxon>Dikarya</taxon>
        <taxon>Ascomycota</taxon>
        <taxon>Pezizomycotina</taxon>
        <taxon>Eurotiomycetes</taxon>
        <taxon>Chaetothyriomycetidae</taxon>
        <taxon>Chaetothyriales</taxon>
        <taxon>Herpotrichiellaceae</taxon>
        <taxon>Cladophialophora</taxon>
    </lineage>
</organism>
<feature type="transmembrane region" description="Helical" evidence="7">
    <location>
        <begin position="189"/>
        <end position="211"/>
    </location>
</feature>
<dbReference type="PROSITE" id="PS50850">
    <property type="entry name" value="MFS"/>
    <property type="match status" value="1"/>
</dbReference>
<dbReference type="Gene3D" id="1.20.1250.20">
    <property type="entry name" value="MFS general substrate transporter like domains"/>
    <property type="match status" value="1"/>
</dbReference>
<feature type="transmembrane region" description="Helical" evidence="7">
    <location>
        <begin position="95"/>
        <end position="114"/>
    </location>
</feature>
<feature type="transmembrane region" description="Helical" evidence="7">
    <location>
        <begin position="223"/>
        <end position="245"/>
    </location>
</feature>
<keyword evidence="5 7" id="KW-0472">Membrane</keyword>
<dbReference type="InterPro" id="IPR036259">
    <property type="entry name" value="MFS_trans_sf"/>
</dbReference>
<evidence type="ECO:0000256" key="7">
    <source>
        <dbReference type="SAM" id="Phobius"/>
    </source>
</evidence>
<feature type="transmembrane region" description="Helical" evidence="7">
    <location>
        <begin position="367"/>
        <end position="389"/>
    </location>
</feature>
<feature type="region of interest" description="Disordered" evidence="6">
    <location>
        <begin position="547"/>
        <end position="584"/>
    </location>
</feature>
<feature type="transmembrane region" description="Helical" evidence="7">
    <location>
        <begin position="412"/>
        <end position="431"/>
    </location>
</feature>
<evidence type="ECO:0000256" key="2">
    <source>
        <dbReference type="ARBA" id="ARBA00008335"/>
    </source>
</evidence>
<dbReference type="PANTHER" id="PTHR23502">
    <property type="entry name" value="MAJOR FACILITATOR SUPERFAMILY"/>
    <property type="match status" value="1"/>
</dbReference>
<dbReference type="FunFam" id="1.20.1250.20:FF:000082">
    <property type="entry name" value="MFS multidrug transporter, putative"/>
    <property type="match status" value="1"/>
</dbReference>
<sequence>MGYDVQRSVNSPLSTSQSSHRSPPTIAASPLSHGLEDDRVNLDRSDASQDTLTSARAPSVAPDEIQEKRRDSRRIIYFSSTDSDNPYNWPKRKKLYIFFAGIAAVMNSTISSSIPSGAIDFIAEDFHITQKVQLPLPISCFLAGYVVGPTLCGPLSENNGRKRVILGFFSFATLFSMACALAPNWPCLLFFRFLCGIGFSGPIAITAGLYADIYNDPRQRGFTMAWFMVATTFGPVIAPAISGFISENTSWRWVFAVSTLMAVATIPVIALMPETYAPVLLSRKAARLRKDTGDPNIIARSDLQKKTLRYVVTVVMTRPYRMLFQEVIVMCVSAYCALAYGIFYLYFEAYPFIFQGADSVYGWSYGLAGLAFIPIALGSLLAAPIYLWWDSYLAKARKRNAKWAEQEEYRRLPLACLGGPLYVVSLFWIGWSAKPGVFWLAPVASGVIFGAAFLLIFMALLNYLTDAYETYAASAQGMASTARSVFGAVIPLAAHAMFSNLGIAWACSLLAFLSLGMCIIPFAFIFYGDRIRDNSKFCKELKEMKAKNMAEDEEDERARHVQSEEHEQEHASSEKDQERIYNKV</sequence>
<feature type="compositionally biased region" description="Polar residues" evidence="6">
    <location>
        <begin position="7"/>
        <end position="22"/>
    </location>
</feature>
<feature type="transmembrane region" description="Helical" evidence="7">
    <location>
        <begin position="327"/>
        <end position="347"/>
    </location>
</feature>
<evidence type="ECO:0000259" key="8">
    <source>
        <dbReference type="PROSITE" id="PS50850"/>
    </source>
</evidence>
<comment type="subcellular location">
    <subcellularLocation>
        <location evidence="1">Cell membrane</location>
        <topology evidence="1">Multi-pass membrane protein</topology>
    </subcellularLocation>
</comment>
<feature type="transmembrane region" description="Helical" evidence="7">
    <location>
        <begin position="477"/>
        <end position="497"/>
    </location>
</feature>
<dbReference type="InterPro" id="IPR020846">
    <property type="entry name" value="MFS_dom"/>
</dbReference>
<feature type="transmembrane region" description="Helical" evidence="7">
    <location>
        <begin position="251"/>
        <end position="273"/>
    </location>
</feature>
<dbReference type="PANTHER" id="PTHR23502:SF74">
    <property type="entry name" value="MAJOR FACILITATOR SUPERFAMILY (MFS) PROFILE DOMAIN-CONTAINING PROTEIN"/>
    <property type="match status" value="1"/>
</dbReference>
<dbReference type="CDD" id="cd17323">
    <property type="entry name" value="MFS_Tpo1_MDR_like"/>
    <property type="match status" value="1"/>
</dbReference>
<comment type="caution">
    <text evidence="9">The sequence shown here is derived from an EMBL/GenBank/DDBJ whole genome shotgun (WGS) entry which is preliminary data.</text>
</comment>
<feature type="transmembrane region" description="Helical" evidence="7">
    <location>
        <begin position="164"/>
        <end position="183"/>
    </location>
</feature>